<gene>
    <name evidence="1" type="ORF">NCTC12961_01132</name>
</gene>
<evidence type="ECO:0000313" key="2">
    <source>
        <dbReference type="Proteomes" id="UP000248897"/>
    </source>
</evidence>
<dbReference type="AlphaFoldDB" id="A0A2X4TY51"/>
<protein>
    <submittedName>
        <fullName evidence="1">Uncharacterized protein</fullName>
    </submittedName>
</protein>
<proteinExistence type="predicted"/>
<dbReference type="Proteomes" id="UP000248897">
    <property type="component" value="Chromosome 1"/>
</dbReference>
<dbReference type="EMBL" id="LS483469">
    <property type="protein sequence ID" value="SQI32386.1"/>
    <property type="molecule type" value="Genomic_DNA"/>
</dbReference>
<reference evidence="1 2" key="1">
    <citation type="submission" date="2018-06" db="EMBL/GenBank/DDBJ databases">
        <authorList>
            <consortium name="Pathogen Informatics"/>
            <person name="Doyle S."/>
        </authorList>
    </citation>
    <scope>NUCLEOTIDE SEQUENCE [LARGE SCALE GENOMIC DNA]</scope>
    <source>
        <strain evidence="1 2">NCTC12961</strain>
    </source>
</reference>
<evidence type="ECO:0000313" key="1">
    <source>
        <dbReference type="EMBL" id="SQI32386.1"/>
    </source>
</evidence>
<accession>A0A2X4TY51</accession>
<sequence length="168" mass="18009">MNDCIKKKWNISLLLYSPLYVSSLFLASGSYVWAANNDTIIANGTVRSINGLTLENNTNGDFIIQAKNGADFTATRLQLNSSGSRGGGAWIDNSKFTAQELQINVSGSSGTGIYLANNGEAVLSNITVLGQKSALGWFWMVSGPPLRVLQELRLTTVLLLPPEAMPLG</sequence>
<name>A0A2X4TY51_SERPL</name>
<organism evidence="1 2">
    <name type="scientific">Serratia plymuthica</name>
    <dbReference type="NCBI Taxonomy" id="82996"/>
    <lineage>
        <taxon>Bacteria</taxon>
        <taxon>Pseudomonadati</taxon>
        <taxon>Pseudomonadota</taxon>
        <taxon>Gammaproteobacteria</taxon>
        <taxon>Enterobacterales</taxon>
        <taxon>Yersiniaceae</taxon>
        <taxon>Serratia</taxon>
    </lineage>
</organism>